<dbReference type="EMBL" id="MH790655">
    <property type="protein sequence ID" value="QBH84743.1"/>
    <property type="molecule type" value="Genomic_DNA"/>
</dbReference>
<feature type="domain" description="Herpes simplex virus Tegument protein VP16 C-terminal" evidence="1">
    <location>
        <begin position="23"/>
        <end position="52"/>
    </location>
</feature>
<dbReference type="InterPro" id="IPR021051">
    <property type="entry name" value="HSV_VP16_C"/>
</dbReference>
<reference evidence="2" key="1">
    <citation type="submission" date="2018-08" db="EMBL/GenBank/DDBJ databases">
        <title>HSV2 whole genome sequences from clinical isolates.</title>
        <authorList>
            <person name="Roychoudhury P."/>
            <person name="Greninger A.L."/>
            <person name="Jerome K.R."/>
            <person name="Johnston C."/>
            <person name="Wald A."/>
            <person name="Xie H."/>
        </authorList>
    </citation>
    <scope>NUCLEOTIDE SEQUENCE</scope>
    <source>
        <strain evidence="2">2006-15377CAM</strain>
    </source>
</reference>
<sequence length="52" mass="5660">MPWALTTLGGRMCDRAAPGMTHDPVSYGALDVDDFEFEQMFTDAMGIDDFGG</sequence>
<organismHost>
    <name type="scientific">Homo sapiens</name>
    <name type="common">Human</name>
    <dbReference type="NCBI Taxonomy" id="9606"/>
</organismHost>
<proteinExistence type="predicted"/>
<organism evidence="2">
    <name type="scientific">Human herpesvirus 2</name>
    <name type="common">HHV-2</name>
    <name type="synonym">Human herpes simplex virus 2</name>
    <dbReference type="NCBI Taxonomy" id="10310"/>
    <lineage>
        <taxon>Viruses</taxon>
        <taxon>Duplodnaviria</taxon>
        <taxon>Heunggongvirae</taxon>
        <taxon>Peploviricota</taxon>
        <taxon>Herviviricetes</taxon>
        <taxon>Herpesvirales</taxon>
        <taxon>Orthoherpesviridae</taxon>
        <taxon>Alphaherpesvirinae</taxon>
        <taxon>Simplexvirus</taxon>
        <taxon>Simplexvirus humanalpha2</taxon>
    </lineage>
</organism>
<name>A0A481TVP7_HHV2</name>
<evidence type="ECO:0000313" key="2">
    <source>
        <dbReference type="EMBL" id="QBH84743.1"/>
    </source>
</evidence>
<accession>A0A481TVP7</accession>
<protein>
    <submittedName>
        <fullName evidence="2">UL48_1</fullName>
    </submittedName>
</protein>
<dbReference type="Pfam" id="PF12149">
    <property type="entry name" value="HSV_VP16_C"/>
    <property type="match status" value="1"/>
</dbReference>
<evidence type="ECO:0000259" key="1">
    <source>
        <dbReference type="Pfam" id="PF12149"/>
    </source>
</evidence>